<dbReference type="KEGG" id="caml:H6X83_03370"/>
<keyword evidence="1" id="KW-0472">Membrane</keyword>
<reference evidence="3 4" key="1">
    <citation type="submission" date="2020-08" db="EMBL/GenBank/DDBJ databases">
        <authorList>
            <person name="Ren C."/>
            <person name="Gu Y."/>
            <person name="Xu Y."/>
        </authorList>
    </citation>
    <scope>NUCLEOTIDE SEQUENCE [LARGE SCALE GENOMIC DNA]</scope>
    <source>
        <strain evidence="3 4">LBM18003</strain>
    </source>
</reference>
<protein>
    <submittedName>
        <fullName evidence="3">Transglutaminase domain-containing protein</fullName>
    </submittedName>
</protein>
<feature type="domain" description="Transglutaminase-like" evidence="2">
    <location>
        <begin position="705"/>
        <end position="779"/>
    </location>
</feature>
<evidence type="ECO:0000256" key="1">
    <source>
        <dbReference type="SAM" id="Phobius"/>
    </source>
</evidence>
<dbReference type="RefSeq" id="WP_212507764.1">
    <property type="nucleotide sequence ID" value="NZ_CP060696.1"/>
</dbReference>
<dbReference type="SMART" id="SM00460">
    <property type="entry name" value="TGc"/>
    <property type="match status" value="1"/>
</dbReference>
<dbReference type="SUPFAM" id="SSF54001">
    <property type="entry name" value="Cysteine proteinases"/>
    <property type="match status" value="1"/>
</dbReference>
<feature type="transmembrane region" description="Helical" evidence="1">
    <location>
        <begin position="222"/>
        <end position="241"/>
    </location>
</feature>
<name>A0A7G9WJ34_9FIRM</name>
<organism evidence="3 4">
    <name type="scientific">Caproicibacterium amylolyticum</name>
    <dbReference type="NCBI Taxonomy" id="2766537"/>
    <lineage>
        <taxon>Bacteria</taxon>
        <taxon>Bacillati</taxon>
        <taxon>Bacillota</taxon>
        <taxon>Clostridia</taxon>
        <taxon>Eubacteriales</taxon>
        <taxon>Oscillospiraceae</taxon>
        <taxon>Caproicibacterium</taxon>
    </lineage>
</organism>
<evidence type="ECO:0000259" key="2">
    <source>
        <dbReference type="SMART" id="SM00460"/>
    </source>
</evidence>
<sequence length="964" mass="105735">MRGKMNTALHLEEPNITLQQEKPIFSVLLDCLLSILLLSGLFHCCVNMYRITIPEFLPLLIFCVLAVLVQLCLHWRKGGFIILLLLGVIWTTVLVQKIQAAACGTLLTINLALDTLSTASRGQYDFNTLSVRTVIGYTDAECILLFMLLLFTLLTVIFALLIHYRMALLSTLLCFALLTPALFMSIAPPVKGMIPIVSTCAALFALRFRSRISAPRAAVRRGWFALPAALLIAGILCSMLHPESYVRPQQLENLRFSFENAVNNLSPKHAYGGLANSVSRVNMKNTESVSFSGKTMLRVATASQEAQYLKSFTGTQYSDSSWSLSDGKAYNSFLQNASLKNNSYLQNNIQTLMSQYESLKRTAYNLNPRADSKISIENVAANSRCIFVPYGFCSLPDGAEYDRDLRVRFSSLFGKSSYTIPFYSCSDDSRLGTYAANGNIAAHTTGSWPILTPARISFLITSNSGISLNLPNSLFTNTAAEFAWQTSSPISDAQREMLKLYSCQAAYNMISLRSGFQYIYTDSGKEGSQGAASYLLTQQDVDNILKKKQDPSLNINISIFESIDEATFKKNLKSYALMDMKQYYTQLLYPLTKKGTQVLQDTAQPIQLKAINSDIANFLEYEYQYRKAVYKENTQVPDSLRPTLTAWLKDHSLSPESVSPLASDSNGSAVNSVVRQVMQQLASSCQYTLSPGAPPAGTDFIDYFLNENKNGYCVHFATAATLLLRTLGIPARYAEGYYVPASELNGRAGNIVNVTDDRAHAWVEVYSPGLGWVPFEATPGYTTLSTQNNLASYATPSKSSHAPAVSSSKASASAVSSKTATASSAAVSSHTTSTASGSSAQITSKDSADSDLLWVIVCMAVLLAAVILLRHAWVLARRKKAFTQADTKAAGAAVYTYLQQLTDYGVPLSIEAQQLCEKALFSQQGLTAEEMQHLLSLASAAAQQALAKHGAWGRFVLRWFENIE</sequence>
<feature type="transmembrane region" description="Helical" evidence="1">
    <location>
        <begin position="193"/>
        <end position="210"/>
    </location>
</feature>
<dbReference type="Gene3D" id="3.10.620.30">
    <property type="match status" value="1"/>
</dbReference>
<proteinExistence type="predicted"/>
<dbReference type="AlphaFoldDB" id="A0A7G9WJ34"/>
<keyword evidence="1" id="KW-1133">Transmembrane helix</keyword>
<accession>A0A7G9WJ34</accession>
<dbReference type="EMBL" id="CP060696">
    <property type="protein sequence ID" value="QNO18696.1"/>
    <property type="molecule type" value="Genomic_DNA"/>
</dbReference>
<gene>
    <name evidence="3" type="ORF">H6X83_03370</name>
</gene>
<dbReference type="PANTHER" id="PTHR42736">
    <property type="entry name" value="PROTEIN-GLUTAMINE GAMMA-GLUTAMYLTRANSFERASE"/>
    <property type="match status" value="1"/>
</dbReference>
<dbReference type="PANTHER" id="PTHR42736:SF1">
    <property type="entry name" value="PROTEIN-GLUTAMINE GAMMA-GLUTAMYLTRANSFERASE"/>
    <property type="match status" value="1"/>
</dbReference>
<keyword evidence="1" id="KW-0812">Transmembrane</keyword>
<dbReference type="InterPro" id="IPR038765">
    <property type="entry name" value="Papain-like_cys_pep_sf"/>
</dbReference>
<keyword evidence="4" id="KW-1185">Reference proteome</keyword>
<dbReference type="InterPro" id="IPR052901">
    <property type="entry name" value="Bact_TGase-like"/>
</dbReference>
<feature type="transmembrane region" description="Helical" evidence="1">
    <location>
        <begin position="143"/>
        <end position="161"/>
    </location>
</feature>
<dbReference type="Proteomes" id="UP000516046">
    <property type="component" value="Chromosome"/>
</dbReference>
<feature type="transmembrane region" description="Helical" evidence="1">
    <location>
        <begin position="80"/>
        <end position="98"/>
    </location>
</feature>
<dbReference type="Pfam" id="PF01841">
    <property type="entry name" value="Transglut_core"/>
    <property type="match status" value="1"/>
</dbReference>
<evidence type="ECO:0000313" key="3">
    <source>
        <dbReference type="EMBL" id="QNO18696.1"/>
    </source>
</evidence>
<feature type="transmembrane region" description="Helical" evidence="1">
    <location>
        <begin position="56"/>
        <end position="73"/>
    </location>
</feature>
<feature type="transmembrane region" description="Helical" evidence="1">
    <location>
        <begin position="27"/>
        <end position="50"/>
    </location>
</feature>
<evidence type="ECO:0000313" key="4">
    <source>
        <dbReference type="Proteomes" id="UP000516046"/>
    </source>
</evidence>
<feature type="transmembrane region" description="Helical" evidence="1">
    <location>
        <begin position="852"/>
        <end position="873"/>
    </location>
</feature>
<dbReference type="InterPro" id="IPR002931">
    <property type="entry name" value="Transglutaminase-like"/>
</dbReference>